<dbReference type="GO" id="GO:0016787">
    <property type="term" value="F:hydrolase activity"/>
    <property type="evidence" value="ECO:0007669"/>
    <property type="project" value="UniProtKB-KW"/>
</dbReference>
<keyword evidence="2" id="KW-0540">Nuclease</keyword>
<protein>
    <submittedName>
        <fullName evidence="5">Uncharacterized conserved protein YutE, UPF0331/DUF86 family</fullName>
    </submittedName>
</protein>
<dbReference type="EMBL" id="FOUY01000025">
    <property type="protein sequence ID" value="SFN95714.1"/>
    <property type="molecule type" value="Genomic_DNA"/>
</dbReference>
<dbReference type="GO" id="GO:0004540">
    <property type="term" value="F:RNA nuclease activity"/>
    <property type="evidence" value="ECO:0007669"/>
    <property type="project" value="InterPro"/>
</dbReference>
<accession>A0A1I5D8X4</accession>
<dbReference type="OrthoDB" id="3734293at2"/>
<evidence type="ECO:0000256" key="3">
    <source>
        <dbReference type="ARBA" id="ARBA00022801"/>
    </source>
</evidence>
<name>A0A1I5D8X4_PSUAM</name>
<dbReference type="InterPro" id="IPR008201">
    <property type="entry name" value="HepT-like"/>
</dbReference>
<dbReference type="STRING" id="260086.SAMN05216207_102581"/>
<proteinExistence type="inferred from homology"/>
<keyword evidence="1" id="KW-1277">Toxin-antitoxin system</keyword>
<dbReference type="Gene3D" id="1.20.120.580">
    <property type="entry name" value="bsu32300-like"/>
    <property type="match status" value="1"/>
</dbReference>
<keyword evidence="6" id="KW-1185">Reference proteome</keyword>
<comment type="similarity">
    <text evidence="4">Belongs to the HepT RNase toxin family.</text>
</comment>
<dbReference type="InterPro" id="IPR052379">
    <property type="entry name" value="Type_VII_TA_RNase"/>
</dbReference>
<dbReference type="PANTHER" id="PTHR33397">
    <property type="entry name" value="UPF0331 PROTEIN YUTE"/>
    <property type="match status" value="1"/>
</dbReference>
<dbReference type="RefSeq" id="WP_093348405.1">
    <property type="nucleotide sequence ID" value="NZ_FOUY01000025.1"/>
</dbReference>
<sequence>MTRGIRPELLAERAATVRRHLDRVADRLPRDPADLAPMTDATDAVVLHLWQAIQVVIDTAMSSCVTMGLGSPATYGDAFRALGRYGVLDVALAERLARAAAFRNLLVHAYGELDLRRVHVIASEGEADLLAFLAALRDA</sequence>
<reference evidence="5 6" key="1">
    <citation type="submission" date="2016-10" db="EMBL/GenBank/DDBJ databases">
        <authorList>
            <person name="de Groot N.N."/>
        </authorList>
    </citation>
    <scope>NUCLEOTIDE SEQUENCE [LARGE SCALE GENOMIC DNA]</scope>
    <source>
        <strain evidence="5 6">CGMCC 4.1877</strain>
    </source>
</reference>
<dbReference type="Proteomes" id="UP000199614">
    <property type="component" value="Unassembled WGS sequence"/>
</dbReference>
<evidence type="ECO:0000256" key="2">
    <source>
        <dbReference type="ARBA" id="ARBA00022722"/>
    </source>
</evidence>
<dbReference type="InterPro" id="IPR037038">
    <property type="entry name" value="HepT-like_sf"/>
</dbReference>
<evidence type="ECO:0000256" key="1">
    <source>
        <dbReference type="ARBA" id="ARBA00022649"/>
    </source>
</evidence>
<evidence type="ECO:0000313" key="6">
    <source>
        <dbReference type="Proteomes" id="UP000199614"/>
    </source>
</evidence>
<dbReference type="Pfam" id="PF01934">
    <property type="entry name" value="HepT-like"/>
    <property type="match status" value="1"/>
</dbReference>
<evidence type="ECO:0000256" key="4">
    <source>
        <dbReference type="ARBA" id="ARBA00024207"/>
    </source>
</evidence>
<dbReference type="PANTHER" id="PTHR33397:SF5">
    <property type="entry name" value="RNASE YUTE-RELATED"/>
    <property type="match status" value="1"/>
</dbReference>
<evidence type="ECO:0000313" key="5">
    <source>
        <dbReference type="EMBL" id="SFN95714.1"/>
    </source>
</evidence>
<gene>
    <name evidence="5" type="ORF">SAMN05216207_102581</name>
</gene>
<organism evidence="5 6">
    <name type="scientific">Pseudonocardia ammonioxydans</name>
    <dbReference type="NCBI Taxonomy" id="260086"/>
    <lineage>
        <taxon>Bacteria</taxon>
        <taxon>Bacillati</taxon>
        <taxon>Actinomycetota</taxon>
        <taxon>Actinomycetes</taxon>
        <taxon>Pseudonocardiales</taxon>
        <taxon>Pseudonocardiaceae</taxon>
        <taxon>Pseudonocardia</taxon>
    </lineage>
</organism>
<dbReference type="NCBIfam" id="NF047751">
    <property type="entry name" value="HepT_toxin"/>
    <property type="match status" value="1"/>
</dbReference>
<dbReference type="GO" id="GO:0110001">
    <property type="term" value="C:toxin-antitoxin complex"/>
    <property type="evidence" value="ECO:0007669"/>
    <property type="project" value="InterPro"/>
</dbReference>
<keyword evidence="3" id="KW-0378">Hydrolase</keyword>
<dbReference type="AlphaFoldDB" id="A0A1I5D8X4"/>